<dbReference type="PROSITE" id="PS51257">
    <property type="entry name" value="PROKAR_LIPOPROTEIN"/>
    <property type="match status" value="1"/>
</dbReference>
<keyword evidence="2" id="KW-1185">Reference proteome</keyword>
<dbReference type="RefSeq" id="XP_055863729.1">
    <property type="nucleotide sequence ID" value="XM_056007754.1"/>
</dbReference>
<name>A0A9W2YM41_BIOGL</name>
<sequence>MKRRCPSLLQWLLLLQACVVRAIYAENSTLHDYCIKQLPLFDTQTRGQFSLVNLIRMCGNLHLYADCILTERNALLKDIKFQTELYEKYFPSEEDLYRALYGYCGEYLVSYSERLPFEYDVTLSQCEHTHSDMIAACHPHITQQDKLAQLRRVVDNRELSEIMRLSCSIQATYIFCLINIYISCEPSFVEYFVFLKARLGVQCLQSMNSFSPILMYQRCVTSSAVTLQASGLVDILQSIAVLAWSCFVSGKLL</sequence>
<dbReference type="Proteomes" id="UP001165740">
    <property type="component" value="Chromosome 13"/>
</dbReference>
<keyword evidence="1" id="KW-0732">Signal</keyword>
<gene>
    <name evidence="3" type="primary">LOC106058171</name>
</gene>
<organism evidence="2 3">
    <name type="scientific">Biomphalaria glabrata</name>
    <name type="common">Bloodfluke planorb</name>
    <name type="synonym">Freshwater snail</name>
    <dbReference type="NCBI Taxonomy" id="6526"/>
    <lineage>
        <taxon>Eukaryota</taxon>
        <taxon>Metazoa</taxon>
        <taxon>Spiralia</taxon>
        <taxon>Lophotrochozoa</taxon>
        <taxon>Mollusca</taxon>
        <taxon>Gastropoda</taxon>
        <taxon>Heterobranchia</taxon>
        <taxon>Euthyneura</taxon>
        <taxon>Panpulmonata</taxon>
        <taxon>Hygrophila</taxon>
        <taxon>Lymnaeoidea</taxon>
        <taxon>Planorbidae</taxon>
        <taxon>Biomphalaria</taxon>
    </lineage>
</organism>
<reference evidence="3" key="1">
    <citation type="submission" date="2025-08" db="UniProtKB">
        <authorList>
            <consortium name="RefSeq"/>
        </authorList>
    </citation>
    <scope>IDENTIFICATION</scope>
</reference>
<protein>
    <submittedName>
        <fullName evidence="3">Uncharacterized protein LOC106058171 isoform X1</fullName>
    </submittedName>
</protein>
<evidence type="ECO:0000313" key="3">
    <source>
        <dbReference type="RefSeq" id="XP_055863729.1"/>
    </source>
</evidence>
<accession>A0A9W2YM41</accession>
<evidence type="ECO:0000256" key="1">
    <source>
        <dbReference type="SAM" id="SignalP"/>
    </source>
</evidence>
<feature type="signal peptide" evidence="1">
    <location>
        <begin position="1"/>
        <end position="25"/>
    </location>
</feature>
<feature type="chain" id="PRO_5040819469" evidence="1">
    <location>
        <begin position="26"/>
        <end position="253"/>
    </location>
</feature>
<proteinExistence type="predicted"/>
<evidence type="ECO:0000313" key="2">
    <source>
        <dbReference type="Proteomes" id="UP001165740"/>
    </source>
</evidence>
<dbReference type="GeneID" id="106058171"/>
<dbReference type="AlphaFoldDB" id="A0A9W2YM41"/>